<dbReference type="EMBL" id="JOJZ01000024">
    <property type="protein sequence ID" value="KID41060.1"/>
    <property type="molecule type" value="Genomic_DNA"/>
</dbReference>
<evidence type="ECO:0008006" key="3">
    <source>
        <dbReference type="Google" id="ProtNLM"/>
    </source>
</evidence>
<protein>
    <recommendedName>
        <fullName evidence="3">DUF72 domain-containing protein</fullName>
    </recommendedName>
</protein>
<dbReference type="OrthoDB" id="9780310at2"/>
<comment type="caution">
    <text evidence="1">The sequence shown here is derived from an EMBL/GenBank/DDBJ whole genome shotgun (WGS) entry which is preliminary data.</text>
</comment>
<sequence>MILIGLTTWSDHPSLIHGKNRKVTLSEYAQHFPVVEVDNPFYGIPKIKTVENWQKQVPNNFQFILKANYLMTKHHLPQLGDDNEQVRRETFMRYGEMVDPLVNSKQLASVLFQFPPYFRLNNDNIRYLRLIREWMGSLPISIEFRNPSWYGDEISQDVHDYLKSLKMSEVVVDEPHNLSDGVPFEPFVTDKNFVMMRLHGQNQKGWFEKSSQWRKKRTLYRYNEDELKHFAEVVNDLQKQAKVVCVIFNNNSGHDAADNALQLKKILGLNFGGLAPMQLDLF</sequence>
<keyword evidence="2" id="KW-1185">Reference proteome</keyword>
<organism evidence="1 2">
    <name type="scientific">Fructilactobacillus fructivorans</name>
    <dbReference type="NCBI Taxonomy" id="1614"/>
    <lineage>
        <taxon>Bacteria</taxon>
        <taxon>Bacillati</taxon>
        <taxon>Bacillota</taxon>
        <taxon>Bacilli</taxon>
        <taxon>Lactobacillales</taxon>
        <taxon>Lactobacillaceae</taxon>
        <taxon>Fructilactobacillus</taxon>
    </lineage>
</organism>
<dbReference type="SUPFAM" id="SSF117396">
    <property type="entry name" value="TM1631-like"/>
    <property type="match status" value="1"/>
</dbReference>
<dbReference type="Pfam" id="PF01904">
    <property type="entry name" value="DUF72"/>
    <property type="match status" value="1"/>
</dbReference>
<gene>
    <name evidence="1" type="ORF">LfDm3_1206</name>
</gene>
<dbReference type="InterPro" id="IPR002763">
    <property type="entry name" value="DUF72"/>
</dbReference>
<dbReference type="InterPro" id="IPR036520">
    <property type="entry name" value="UPF0759_sf"/>
</dbReference>
<dbReference type="RefSeq" id="WP_039144992.1">
    <property type="nucleotide sequence ID" value="NZ_JOJZ01000024.1"/>
</dbReference>
<accession>A0A0C1LWU6</accession>
<name>A0A0C1LWU6_9LACO</name>
<proteinExistence type="predicted"/>
<dbReference type="PANTHER" id="PTHR30348">
    <property type="entry name" value="UNCHARACTERIZED PROTEIN YECE"/>
    <property type="match status" value="1"/>
</dbReference>
<dbReference type="PANTHER" id="PTHR30348:SF13">
    <property type="entry name" value="UPF0759 PROTEIN YUNF"/>
    <property type="match status" value="1"/>
</dbReference>
<dbReference type="AlphaFoldDB" id="A0A0C1LWU6"/>
<reference evidence="1 2" key="1">
    <citation type="submission" date="2014-06" db="EMBL/GenBank/DDBJ databases">
        <title>Functional and comparative genomic analyses of the Drosophila gut microbiota identify candidate symbiosis factors.</title>
        <authorList>
            <person name="Newell P.D."/>
            <person name="Chaston J.M."/>
            <person name="Douglas A.E."/>
        </authorList>
    </citation>
    <scope>NUCLEOTIDE SEQUENCE [LARGE SCALE GENOMIC DNA]</scope>
    <source>
        <strain evidence="1 2">DmCS_002</strain>
    </source>
</reference>
<evidence type="ECO:0000313" key="2">
    <source>
        <dbReference type="Proteomes" id="UP000031397"/>
    </source>
</evidence>
<evidence type="ECO:0000313" key="1">
    <source>
        <dbReference type="EMBL" id="KID41060.1"/>
    </source>
</evidence>
<dbReference type="Proteomes" id="UP000031397">
    <property type="component" value="Unassembled WGS sequence"/>
</dbReference>
<dbReference type="PATRIC" id="fig|1614.7.peg.1145"/>
<dbReference type="GeneID" id="74913867"/>
<dbReference type="Gene3D" id="3.20.20.410">
    <property type="entry name" value="Protein of unknown function UPF0759"/>
    <property type="match status" value="1"/>
</dbReference>